<feature type="compositionally biased region" description="Basic and acidic residues" evidence="1">
    <location>
        <begin position="465"/>
        <end position="475"/>
    </location>
</feature>
<feature type="compositionally biased region" description="Low complexity" evidence="1">
    <location>
        <begin position="359"/>
        <end position="370"/>
    </location>
</feature>
<evidence type="ECO:0008006" key="4">
    <source>
        <dbReference type="Google" id="ProtNLM"/>
    </source>
</evidence>
<dbReference type="EMBL" id="BAAFSV010000002">
    <property type="protein sequence ID" value="GAB1314837.1"/>
    <property type="molecule type" value="Genomic_DNA"/>
</dbReference>
<feature type="compositionally biased region" description="Basic and acidic residues" evidence="1">
    <location>
        <begin position="414"/>
        <end position="437"/>
    </location>
</feature>
<feature type="compositionally biased region" description="Polar residues" evidence="1">
    <location>
        <begin position="52"/>
        <end position="61"/>
    </location>
</feature>
<feature type="compositionally biased region" description="Basic and acidic residues" evidence="1">
    <location>
        <begin position="271"/>
        <end position="284"/>
    </location>
</feature>
<organism evidence="2 3">
    <name type="scientific">Madurella fahalii</name>
    <dbReference type="NCBI Taxonomy" id="1157608"/>
    <lineage>
        <taxon>Eukaryota</taxon>
        <taxon>Fungi</taxon>
        <taxon>Dikarya</taxon>
        <taxon>Ascomycota</taxon>
        <taxon>Pezizomycotina</taxon>
        <taxon>Sordariomycetes</taxon>
        <taxon>Sordariomycetidae</taxon>
        <taxon>Sordariales</taxon>
        <taxon>Sordariales incertae sedis</taxon>
        <taxon>Madurella</taxon>
    </lineage>
</organism>
<dbReference type="RefSeq" id="XP_070916568.1">
    <property type="nucleotide sequence ID" value="XM_071060467.1"/>
</dbReference>
<evidence type="ECO:0000313" key="3">
    <source>
        <dbReference type="Proteomes" id="UP001628179"/>
    </source>
</evidence>
<protein>
    <recommendedName>
        <fullName evidence="4">TeaA receptor TeaR</fullName>
    </recommendedName>
</protein>
<dbReference type="GeneID" id="98175790"/>
<comment type="caution">
    <text evidence="2">The sequence shown here is derived from an EMBL/GenBank/DDBJ whole genome shotgun (WGS) entry which is preliminary data.</text>
</comment>
<evidence type="ECO:0000313" key="2">
    <source>
        <dbReference type="EMBL" id="GAB1314837.1"/>
    </source>
</evidence>
<feature type="compositionally biased region" description="Polar residues" evidence="1">
    <location>
        <begin position="187"/>
        <end position="213"/>
    </location>
</feature>
<reference evidence="2 3" key="1">
    <citation type="submission" date="2024-09" db="EMBL/GenBank/DDBJ databases">
        <title>Itraconazole resistance in Madurella fahalii resulting from another homologue of gene encoding cytochrome P450 14-alpha sterol demethylase (CYP51).</title>
        <authorList>
            <person name="Yoshioka I."/>
            <person name="Fahal A.H."/>
            <person name="Kaneko S."/>
            <person name="Yaguchi T."/>
        </authorList>
    </citation>
    <scope>NUCLEOTIDE SEQUENCE [LARGE SCALE GENOMIC DNA]</scope>
    <source>
        <strain evidence="2 3">IFM 68171</strain>
    </source>
</reference>
<feature type="compositionally biased region" description="Polar residues" evidence="1">
    <location>
        <begin position="476"/>
        <end position="489"/>
    </location>
</feature>
<proteinExistence type="predicted"/>
<name>A0ABQ0GAP1_9PEZI</name>
<keyword evidence="3" id="KW-1185">Reference proteome</keyword>
<feature type="compositionally biased region" description="Basic and acidic residues" evidence="1">
    <location>
        <begin position="114"/>
        <end position="129"/>
    </location>
</feature>
<feature type="region of interest" description="Disordered" evidence="1">
    <location>
        <begin position="30"/>
        <end position="143"/>
    </location>
</feature>
<feature type="compositionally biased region" description="Basic and acidic residues" evidence="1">
    <location>
        <begin position="90"/>
        <end position="104"/>
    </location>
</feature>
<evidence type="ECO:0000256" key="1">
    <source>
        <dbReference type="SAM" id="MobiDB-lite"/>
    </source>
</evidence>
<gene>
    <name evidence="2" type="ORF">MFIFM68171_05047</name>
</gene>
<sequence length="536" mass="58296">MATVSQTATTLTSPTYAWGDSLSAQAENVLHDDQITPDDQDIYPSGRPPLTPQNGNPTTHSPHLRRYSNGEAGLDMQPTGFEAASSPQHSHKEPKPRSVKDHAGPVESSLDSHGGTKGDRAEDSHKKGPGDLLSGSDSDENSKWIHRDKLARIENEELQAAGIFLPRQRDRARSKSQNRPRRDQSQDKISGSGRSIGSADQPTSRSRKNSAATSVEPKTPEITSIPSWDLRRPEEILEEGDGYWVSSGSGKGSSRIPVAKVSPAPIPNGHIARDTRLARKRDGSPGEEDTITYPKTRQRSGSTGNTLAKAASNGTAPQPSKRTDASPKKTTGTPGTRRPKPANGASGRPKTRGGPSKDSTSSGTTRPSTRSGEREFSASSRRMEGEPPWMVSAYRPDPRLPPDQQLLPTVAKRLQQEKWEREGKFGNVYDKDFRPLTDEGFQNPPELGTVPDKEDEKEPQEDEHQEWPLKADDSKQSLPGRTNSYSTMPKISDKPTDPLPSPLSPQQTQSTPAIRVPDPPEESSEKKGGCGCCIVM</sequence>
<feature type="region of interest" description="Disordered" evidence="1">
    <location>
        <begin position="159"/>
        <end position="536"/>
    </location>
</feature>
<dbReference type="Proteomes" id="UP001628179">
    <property type="component" value="Unassembled WGS sequence"/>
</dbReference>
<accession>A0ABQ0GAP1</accession>
<feature type="compositionally biased region" description="Basic and acidic residues" evidence="1">
    <location>
        <begin position="371"/>
        <end position="385"/>
    </location>
</feature>
<feature type="compositionally biased region" description="Polar residues" evidence="1">
    <location>
        <begin position="293"/>
        <end position="320"/>
    </location>
</feature>